<feature type="signal peptide" evidence="3">
    <location>
        <begin position="1"/>
        <end position="20"/>
    </location>
</feature>
<dbReference type="Proteomes" id="UP000321080">
    <property type="component" value="Unassembled WGS sequence"/>
</dbReference>
<evidence type="ECO:0000259" key="4">
    <source>
        <dbReference type="Pfam" id="PF22666"/>
    </source>
</evidence>
<dbReference type="Pfam" id="PF22666">
    <property type="entry name" value="Glyco_hydro_2_N2"/>
    <property type="match status" value="1"/>
</dbReference>
<organism evidence="5 6">
    <name type="scientific">Seonamhaeicola maritimus</name>
    <dbReference type="NCBI Taxonomy" id="2591822"/>
    <lineage>
        <taxon>Bacteria</taxon>
        <taxon>Pseudomonadati</taxon>
        <taxon>Bacteroidota</taxon>
        <taxon>Flavobacteriia</taxon>
        <taxon>Flavobacteriales</taxon>
        <taxon>Flavobacteriaceae</taxon>
    </lineage>
</organism>
<dbReference type="AlphaFoldDB" id="A0A5C7GMJ3"/>
<feature type="domain" description="Beta-mannosidase-like galactose-binding" evidence="4">
    <location>
        <begin position="973"/>
        <end position="1055"/>
    </location>
</feature>
<protein>
    <recommendedName>
        <fullName evidence="4">Beta-mannosidase-like galactose-binding domain-containing protein</fullName>
    </recommendedName>
</protein>
<reference evidence="5 6" key="1">
    <citation type="submission" date="2019-08" db="EMBL/GenBank/DDBJ databases">
        <title>Seonamhaeicola sediminis sp. nov., isolated from marine sediment.</title>
        <authorList>
            <person name="Cao W.R."/>
        </authorList>
    </citation>
    <scope>NUCLEOTIDE SEQUENCE [LARGE SCALE GENOMIC DNA]</scope>
    <source>
        <strain evidence="5 6">1505</strain>
    </source>
</reference>
<dbReference type="NCBIfam" id="NF045579">
    <property type="entry name" value="rhamnoside_JR"/>
    <property type="match status" value="1"/>
</dbReference>
<evidence type="ECO:0000313" key="5">
    <source>
        <dbReference type="EMBL" id="TXG39508.1"/>
    </source>
</evidence>
<keyword evidence="2" id="KW-0378">Hydrolase</keyword>
<keyword evidence="6" id="KW-1185">Reference proteome</keyword>
<dbReference type="InterPro" id="IPR008979">
    <property type="entry name" value="Galactose-bd-like_sf"/>
</dbReference>
<dbReference type="Pfam" id="PF17132">
    <property type="entry name" value="Glyco_hydro_106"/>
    <property type="match status" value="1"/>
</dbReference>
<comment type="caution">
    <text evidence="5">The sequence shown here is derived from an EMBL/GenBank/DDBJ whole genome shotgun (WGS) entry which is preliminary data.</text>
</comment>
<dbReference type="Gene3D" id="2.60.120.260">
    <property type="entry name" value="Galactose-binding domain-like"/>
    <property type="match status" value="1"/>
</dbReference>
<dbReference type="InterPro" id="IPR054593">
    <property type="entry name" value="Beta-mannosidase-like_N2"/>
</dbReference>
<dbReference type="EMBL" id="VRKQ01000008">
    <property type="protein sequence ID" value="TXG39508.1"/>
    <property type="molecule type" value="Genomic_DNA"/>
</dbReference>
<keyword evidence="1 3" id="KW-0732">Signal</keyword>
<evidence type="ECO:0000256" key="3">
    <source>
        <dbReference type="SAM" id="SignalP"/>
    </source>
</evidence>
<evidence type="ECO:0000256" key="2">
    <source>
        <dbReference type="ARBA" id="ARBA00022801"/>
    </source>
</evidence>
<evidence type="ECO:0000256" key="1">
    <source>
        <dbReference type="ARBA" id="ARBA00022729"/>
    </source>
</evidence>
<dbReference type="SUPFAM" id="SSF49785">
    <property type="entry name" value="Galactose-binding domain-like"/>
    <property type="match status" value="1"/>
</dbReference>
<proteinExistence type="predicted"/>
<dbReference type="PROSITE" id="PS51257">
    <property type="entry name" value="PROKAR_LIPOPROTEIN"/>
    <property type="match status" value="1"/>
</dbReference>
<gene>
    <name evidence="5" type="ORF">FUA22_06460</name>
</gene>
<dbReference type="PANTHER" id="PTHR43817:SF1">
    <property type="entry name" value="HYDROLASE, FAMILY 43, PUTATIVE (AFU_ORTHOLOGUE AFUA_3G01660)-RELATED"/>
    <property type="match status" value="1"/>
</dbReference>
<dbReference type="PANTHER" id="PTHR43817">
    <property type="entry name" value="GLYCOSYL HYDROLASE"/>
    <property type="match status" value="1"/>
</dbReference>
<dbReference type="OrthoDB" id="9761519at2"/>
<accession>A0A5C7GMJ3</accession>
<sequence>MKRYFSILMLFVLAMSSCKKDEVASVSPEEYANLKEGFINPPDSTKPGIYWYFLSGHISKEGITKDLEAMHAVGIGEVFIGDIFYMPPSTNPHGLSYDTPMGNTPSLSEKWWDCMRHAISEGTRLGMNISFFNSPGWSQSGGPWVKEEQAMRYLTYSETVVSGDKNIEIALEKPRGFFQDVSVLGYPIHQKQTAKPKIKVINCKASALKNLLDQNKSTVTTFSNNGQEPLILEVSFDRPITARSLTVSPTKMHFTSHIEVQVFEDGKFKSVKKSLFDRAFSLPGRGPIPDADMIMALDNIEDQKFRIVMDKVAANFELTGIHISEDYKIEHGNEKWLNKMANKGVPGWDVFQWKTPEYSGQQDVLSTDEIINLTEHFDGKVLKWDNAPAGQWKILRIGMTPTGQTNRPATPDARGLEVDKLSKKALRSHFDAYMGKMIKSMTLDERKSLKRVIADSYETGPQNWTEDMKESFEETYGYDPTPWLATLTGNVVNSAEESDRFLWDLRRLIADKVADEYVGGLREICEDNGVSMWLENYGHFGFPSEFLKYGGRADEIGGEFWIHRQGPESKLAASASHIYGKNRVYAESYTSREVPFSVSPIRLKKSGDWSYTQGVNQGILHVYIHQPYEDKFPGMNAWFGTEFNRNNTWFAQSKEWITYQRRNYFLLQQGKHVADVCFYIGEESPKMRGWVDQNLSAGYEYDFINAEIITEQTKVENGRLVLQSGASYGALVLPPWNTMRPEVLRKLKDLVEQGAILIGMPPEKSPSLQNYPNCDIEVQQLVKELWGESLPNTKDFFHHKLGKGNVYANGNINEILNKHQVYEDLIFPDSLNVKWIHRKLKGADIYFITNQGDTQVTFDASFRIAGKGPELWSALDASSRRLPIYSNEGERTIVPLSFNVNESYFIVFRGQGDGVKKNLSVAQNFKVEKPLKQISGLWDIQFKNKWLETDFIIKEQPLFDWTTSSDEKIKYFSGTATYKTSFELNEVEVKESIALNFENIGTIATVKLNGKELGTLWTTPYRISIENTIVQGTNTLEIDATNNWMNQMLWQNKRPKAERDIWVLANTLEKMPNNGIMSSGIYGKVWISTKNNK</sequence>
<dbReference type="RefSeq" id="WP_147767078.1">
    <property type="nucleotide sequence ID" value="NZ_VRKQ01000008.1"/>
</dbReference>
<name>A0A5C7GMJ3_9FLAO</name>
<dbReference type="GO" id="GO:0004553">
    <property type="term" value="F:hydrolase activity, hydrolyzing O-glycosyl compounds"/>
    <property type="evidence" value="ECO:0007669"/>
    <property type="project" value="UniProtKB-ARBA"/>
</dbReference>
<feature type="chain" id="PRO_5023042913" description="Beta-mannosidase-like galactose-binding domain-containing protein" evidence="3">
    <location>
        <begin position="21"/>
        <end position="1093"/>
    </location>
</feature>
<evidence type="ECO:0000313" key="6">
    <source>
        <dbReference type="Proteomes" id="UP000321080"/>
    </source>
</evidence>